<dbReference type="Proteomes" id="UP000251197">
    <property type="component" value="Unassembled WGS sequence"/>
</dbReference>
<sequence length="38" mass="4384">MRRNPIRLTHTGKTCLRWDDETYRDVLACETGKSSASD</sequence>
<dbReference type="AlphaFoldDB" id="A0A2X3IHZ7"/>
<evidence type="ECO:0000313" key="2">
    <source>
        <dbReference type="Proteomes" id="UP000251197"/>
    </source>
</evidence>
<evidence type="ECO:0000313" key="1">
    <source>
        <dbReference type="EMBL" id="SQC92032.1"/>
    </source>
</evidence>
<dbReference type="RefSeq" id="WP_245874543.1">
    <property type="nucleotide sequence ID" value="NZ_CP023526.1"/>
</dbReference>
<reference evidence="1 2" key="1">
    <citation type="submission" date="2018-06" db="EMBL/GenBank/DDBJ databases">
        <authorList>
            <consortium name="Pathogen Informatics"/>
            <person name="Doyle S."/>
        </authorList>
    </citation>
    <scope>NUCLEOTIDE SEQUENCE [LARGE SCALE GENOMIC DNA]</scope>
    <source>
        <strain evidence="1 2">NCTC12120</strain>
    </source>
</reference>
<accession>A0A2X3IHZ7</accession>
<dbReference type="EMBL" id="UAVU01000009">
    <property type="protein sequence ID" value="SQC92032.1"/>
    <property type="molecule type" value="Genomic_DNA"/>
</dbReference>
<gene>
    <name evidence="1" type="ORF">NCTC12120_05217</name>
</gene>
<name>A0A2X3IHZ7_9ENTR</name>
<organism evidence="1 2">
    <name type="scientific">Cedecea neteri</name>
    <dbReference type="NCBI Taxonomy" id="158822"/>
    <lineage>
        <taxon>Bacteria</taxon>
        <taxon>Pseudomonadati</taxon>
        <taxon>Pseudomonadota</taxon>
        <taxon>Gammaproteobacteria</taxon>
        <taxon>Enterobacterales</taxon>
        <taxon>Enterobacteriaceae</taxon>
        <taxon>Cedecea</taxon>
    </lineage>
</organism>
<protein>
    <submittedName>
        <fullName evidence="1">Mu-like prophage protein gp16</fullName>
    </submittedName>
</protein>
<proteinExistence type="predicted"/>